<feature type="binding site" evidence="9">
    <location>
        <position position="32"/>
    </location>
    <ligand>
        <name>Mg(2+)</name>
        <dbReference type="ChEBI" id="CHEBI:18420"/>
    </ligand>
</feature>
<dbReference type="NCBIfam" id="TIGR01768">
    <property type="entry name" value="GGGP-family"/>
    <property type="match status" value="1"/>
</dbReference>
<gene>
    <name evidence="10" type="ORF">DSL99_315</name>
</gene>
<evidence type="ECO:0000256" key="7">
    <source>
        <dbReference type="ARBA" id="ARBA00023264"/>
    </source>
</evidence>
<dbReference type="NCBIfam" id="TIGR01769">
    <property type="entry name" value="GGGP"/>
    <property type="match status" value="1"/>
</dbReference>
<dbReference type="InterPro" id="IPR038597">
    <property type="entry name" value="GGGP/HepGP_synthase_sf"/>
</dbReference>
<keyword evidence="3 9" id="KW-0479">Metal-binding</keyword>
<comment type="catalytic activity">
    <reaction evidence="8 9">
        <text>sn-glycerol 1-phosphate + (2E,6E,10E)-geranylgeranyl diphosphate = sn-3-O-(geranylgeranyl)glycerol 1-phosphate + diphosphate</text>
        <dbReference type="Rhea" id="RHEA:23404"/>
        <dbReference type="ChEBI" id="CHEBI:33019"/>
        <dbReference type="ChEBI" id="CHEBI:57677"/>
        <dbReference type="ChEBI" id="CHEBI:57685"/>
        <dbReference type="ChEBI" id="CHEBI:58756"/>
        <dbReference type="EC" id="2.5.1.41"/>
    </reaction>
</comment>
<dbReference type="InterPro" id="IPR010946">
    <property type="entry name" value="GGGP_synth"/>
</dbReference>
<proteinExistence type="inferred from homology"/>
<evidence type="ECO:0000256" key="8">
    <source>
        <dbReference type="ARBA" id="ARBA00047288"/>
    </source>
</evidence>
<dbReference type="HAMAP" id="MF_00112">
    <property type="entry name" value="GGGP_HepGP_synthase"/>
    <property type="match status" value="1"/>
</dbReference>
<evidence type="ECO:0000256" key="2">
    <source>
        <dbReference type="ARBA" id="ARBA00022679"/>
    </source>
</evidence>
<dbReference type="STRING" id="1122159.SAMN02745246_00373"/>
<comment type="caution">
    <text evidence="10">The sequence shown here is derived from an EMBL/GenBank/DDBJ whole genome shotgun (WGS) entry which is preliminary data.</text>
</comment>
<name>A0A4Q0PRE8_9FLAO</name>
<dbReference type="GO" id="GO:0047294">
    <property type="term" value="F:phosphoglycerol geranylgeranyltransferase activity"/>
    <property type="evidence" value="ECO:0007669"/>
    <property type="project" value="UniProtKB-UniRule"/>
</dbReference>
<dbReference type="SUPFAM" id="SSF51395">
    <property type="entry name" value="FMN-linked oxidoreductases"/>
    <property type="match status" value="1"/>
</dbReference>
<feature type="binding site" evidence="9">
    <location>
        <begin position="242"/>
        <end position="243"/>
    </location>
    <ligand>
        <name>sn-glycerol 1-phosphate</name>
        <dbReference type="ChEBI" id="CHEBI:57685"/>
    </ligand>
</feature>
<dbReference type="Pfam" id="PF01884">
    <property type="entry name" value="PcrB"/>
    <property type="match status" value="1"/>
</dbReference>
<dbReference type="RefSeq" id="WP_073096234.1">
    <property type="nucleotide sequence ID" value="NZ_QOVL01000001.1"/>
</dbReference>
<comment type="cofactor">
    <cofactor evidence="9">
        <name>Mg(2+)</name>
        <dbReference type="ChEBI" id="CHEBI:18420"/>
    </cofactor>
</comment>
<dbReference type="GO" id="GO:0000287">
    <property type="term" value="F:magnesium ion binding"/>
    <property type="evidence" value="ECO:0007669"/>
    <property type="project" value="UniProtKB-UniRule"/>
</dbReference>
<dbReference type="NCBIfam" id="NF003198">
    <property type="entry name" value="PRK04169.1-2"/>
    <property type="match status" value="1"/>
</dbReference>
<dbReference type="EMBL" id="QOVL01000001">
    <property type="protein sequence ID" value="RXG33219.1"/>
    <property type="molecule type" value="Genomic_DNA"/>
</dbReference>
<dbReference type="InterPro" id="IPR008205">
    <property type="entry name" value="GGGP_HepGP_synthase"/>
</dbReference>
<comment type="function">
    <text evidence="9">Prenyltransferase that catalyzes the transfer of the geranylgeranyl moiety of geranylgeranyl diphosphate (GGPP) to the C3 hydroxyl of sn-glycerol-1-phosphate (G1P).</text>
</comment>
<dbReference type="AlphaFoldDB" id="A0A4Q0PRE8"/>
<accession>A0A4Q0PRE8</accession>
<dbReference type="Proteomes" id="UP000290608">
    <property type="component" value="Unassembled WGS sequence"/>
</dbReference>
<keyword evidence="1 9" id="KW-0444">Lipid biosynthesis</keyword>
<reference evidence="10 11" key="1">
    <citation type="submission" date="2018-07" db="EMBL/GenBank/DDBJ databases">
        <title>Leeuwenhoekiella genomics.</title>
        <authorList>
            <person name="Tahon G."/>
            <person name="Willems A."/>
        </authorList>
    </citation>
    <scope>NUCLEOTIDE SEQUENCE [LARGE SCALE GENOMIC DNA]</scope>
    <source>
        <strain evidence="10 11">LMG 1345</strain>
    </source>
</reference>
<dbReference type="GO" id="GO:0046474">
    <property type="term" value="P:glycerophospholipid biosynthetic process"/>
    <property type="evidence" value="ECO:0007669"/>
    <property type="project" value="UniProtKB-UniRule"/>
</dbReference>
<keyword evidence="2 9" id="KW-0808">Transferase</keyword>
<evidence type="ECO:0000256" key="4">
    <source>
        <dbReference type="ARBA" id="ARBA00022842"/>
    </source>
</evidence>
<evidence type="ECO:0000313" key="10">
    <source>
        <dbReference type="EMBL" id="RXG33219.1"/>
    </source>
</evidence>
<dbReference type="GO" id="GO:0005737">
    <property type="term" value="C:cytoplasm"/>
    <property type="evidence" value="ECO:0007669"/>
    <property type="project" value="InterPro"/>
</dbReference>
<evidence type="ECO:0000256" key="1">
    <source>
        <dbReference type="ARBA" id="ARBA00022516"/>
    </source>
</evidence>
<keyword evidence="7 9" id="KW-1208">Phospholipid metabolism</keyword>
<dbReference type="EC" id="2.5.1.41" evidence="9"/>
<evidence type="ECO:0000256" key="5">
    <source>
        <dbReference type="ARBA" id="ARBA00023098"/>
    </source>
</evidence>
<feature type="binding site" evidence="9">
    <location>
        <begin position="211"/>
        <end position="217"/>
    </location>
    <ligand>
        <name>sn-glycerol 1-phosphate</name>
        <dbReference type="ChEBI" id="CHEBI:57685"/>
    </ligand>
</feature>
<protein>
    <recommendedName>
        <fullName evidence="9">Geranylgeranylglyceryl phosphate synthase</fullName>
        <shortName evidence="9">GGGP synthase</shortName>
        <shortName evidence="9">GGGPS</shortName>
        <ecNumber evidence="9">2.5.1.41</ecNumber>
    </recommendedName>
    <alternativeName>
        <fullName evidence="9">(S)-3-O-geranylgeranylglyceryl phosphate synthase</fullName>
    </alternativeName>
    <alternativeName>
        <fullName evidence="9">Phosphoglycerol geranylgeranyltransferase</fullName>
    </alternativeName>
</protein>
<feature type="binding site" evidence="9">
    <location>
        <position position="91"/>
    </location>
    <ligand>
        <name>Mg(2+)</name>
        <dbReference type="ChEBI" id="CHEBI:18420"/>
    </ligand>
</feature>
<evidence type="ECO:0000256" key="9">
    <source>
        <dbReference type="HAMAP-Rule" id="MF_00112"/>
    </source>
</evidence>
<evidence type="ECO:0000256" key="3">
    <source>
        <dbReference type="ARBA" id="ARBA00022723"/>
    </source>
</evidence>
<comment type="similarity">
    <text evidence="9">Belongs to the GGGP/HepGP synthase family. Group II subfamily.</text>
</comment>
<evidence type="ECO:0000256" key="6">
    <source>
        <dbReference type="ARBA" id="ARBA00023209"/>
    </source>
</evidence>
<evidence type="ECO:0000313" key="11">
    <source>
        <dbReference type="Proteomes" id="UP000290608"/>
    </source>
</evidence>
<keyword evidence="5 9" id="KW-0443">Lipid metabolism</keyword>
<keyword evidence="4 9" id="KW-0460">Magnesium</keyword>
<organism evidence="10 11">
    <name type="scientific">Leeuwenhoekiella marinoflava</name>
    <dbReference type="NCBI Taxonomy" id="988"/>
    <lineage>
        <taxon>Bacteria</taxon>
        <taxon>Pseudomonadati</taxon>
        <taxon>Bacteroidota</taxon>
        <taxon>Flavobacteriia</taxon>
        <taxon>Flavobacteriales</taxon>
        <taxon>Flavobacteriaceae</taxon>
        <taxon>Leeuwenhoekiella</taxon>
    </lineage>
</organism>
<feature type="binding site" evidence="9">
    <location>
        <begin position="264"/>
        <end position="265"/>
    </location>
    <ligand>
        <name>sn-glycerol 1-phosphate</name>
        <dbReference type="ChEBI" id="CHEBI:57685"/>
    </ligand>
</feature>
<keyword evidence="6 9" id="KW-0594">Phospholipid biosynthesis</keyword>
<sequence length="272" mass="30108">MIDEFTQSGKQIYTDLQEAVKTKKKCFAILFDPEEINHFGSRSRGIKKKQLLTSGQASEHLNLDYRVTEALLVDQLQKLPKYTTHLFVGGSTATQTQTQLTVQILKKNTDLPILLFPGDYKQITKEADGILFLSLLSGENPEYLIRQQIKSVQQLQHADLEIIPTGYILIDGGRETTVQRVSHTQALPQDDIEYIVNIALAGEYSGKKLIYLEAGSGALKTVSTEIIQAVKSVISIPLIVGGGIRTQIKLQQIYEAGADLVVVGTAFEKGEF</sequence>
<comment type="caution">
    <text evidence="9">Lacks conserved residue(s) required for the propagation of feature annotation.</text>
</comment>
<dbReference type="Gene3D" id="3.20.20.390">
    <property type="entry name" value="FMN-linked oxidoreductases"/>
    <property type="match status" value="1"/>
</dbReference>